<feature type="region of interest" description="Disordered" evidence="1">
    <location>
        <begin position="1"/>
        <end position="41"/>
    </location>
</feature>
<proteinExistence type="predicted"/>
<protein>
    <submittedName>
        <fullName evidence="2">Uncharacterized protein</fullName>
    </submittedName>
</protein>
<evidence type="ECO:0000256" key="1">
    <source>
        <dbReference type="SAM" id="MobiDB-lite"/>
    </source>
</evidence>
<dbReference type="EMBL" id="CAAALY010066940">
    <property type="protein sequence ID" value="VEL24288.1"/>
    <property type="molecule type" value="Genomic_DNA"/>
</dbReference>
<keyword evidence="3" id="KW-1185">Reference proteome</keyword>
<reference evidence="2" key="1">
    <citation type="submission" date="2018-11" db="EMBL/GenBank/DDBJ databases">
        <authorList>
            <consortium name="Pathogen Informatics"/>
        </authorList>
    </citation>
    <scope>NUCLEOTIDE SEQUENCE</scope>
</reference>
<organism evidence="2 3">
    <name type="scientific">Protopolystoma xenopodis</name>
    <dbReference type="NCBI Taxonomy" id="117903"/>
    <lineage>
        <taxon>Eukaryota</taxon>
        <taxon>Metazoa</taxon>
        <taxon>Spiralia</taxon>
        <taxon>Lophotrochozoa</taxon>
        <taxon>Platyhelminthes</taxon>
        <taxon>Monogenea</taxon>
        <taxon>Polyopisthocotylea</taxon>
        <taxon>Polystomatidea</taxon>
        <taxon>Polystomatidae</taxon>
        <taxon>Protopolystoma</taxon>
    </lineage>
</organism>
<evidence type="ECO:0000313" key="2">
    <source>
        <dbReference type="EMBL" id="VEL24288.1"/>
    </source>
</evidence>
<accession>A0A3S5AAR1</accession>
<gene>
    <name evidence="2" type="ORF">PXEA_LOCUS17728</name>
</gene>
<dbReference type="AlphaFoldDB" id="A0A3S5AAR1"/>
<dbReference type="Proteomes" id="UP000784294">
    <property type="component" value="Unassembled WGS sequence"/>
</dbReference>
<name>A0A3S5AAR1_9PLAT</name>
<sequence>MLSGLSSNTVSDDSRMGGSMGKKSHQRVIHAAATSRDGTSQ</sequence>
<evidence type="ECO:0000313" key="3">
    <source>
        <dbReference type="Proteomes" id="UP000784294"/>
    </source>
</evidence>
<comment type="caution">
    <text evidence="2">The sequence shown here is derived from an EMBL/GenBank/DDBJ whole genome shotgun (WGS) entry which is preliminary data.</text>
</comment>
<feature type="compositionally biased region" description="Polar residues" evidence="1">
    <location>
        <begin position="1"/>
        <end position="11"/>
    </location>
</feature>